<dbReference type="PATRIC" id="fig|362787.3.peg.251"/>
<dbReference type="Pfam" id="PF01343">
    <property type="entry name" value="Peptidase_S49"/>
    <property type="match status" value="1"/>
</dbReference>
<dbReference type="InterPro" id="IPR047272">
    <property type="entry name" value="S49_SppA_C"/>
</dbReference>
<keyword evidence="2" id="KW-0645">Protease</keyword>
<evidence type="ECO:0000313" key="8">
    <source>
        <dbReference type="Proteomes" id="UP000031465"/>
    </source>
</evidence>
<organism evidence="7 8">
    <name type="scientific">Candidatus Protochlamydia amoebophila</name>
    <dbReference type="NCBI Taxonomy" id="362787"/>
    <lineage>
        <taxon>Bacteria</taxon>
        <taxon>Pseudomonadati</taxon>
        <taxon>Chlamydiota</taxon>
        <taxon>Chlamydiia</taxon>
        <taxon>Parachlamydiales</taxon>
        <taxon>Parachlamydiaceae</taxon>
        <taxon>Candidatus Protochlamydia</taxon>
    </lineage>
</organism>
<comment type="similarity">
    <text evidence="1">Belongs to the peptidase S49 family.</text>
</comment>
<feature type="domain" description="Peptidase S49" evidence="6">
    <location>
        <begin position="139"/>
        <end position="276"/>
    </location>
</feature>
<comment type="caution">
    <text evidence="7">The sequence shown here is derived from an EMBL/GenBank/DDBJ whole genome shotgun (WGS) entry which is preliminary data.</text>
</comment>
<dbReference type="EC" id="3.4.21.-" evidence="7"/>
<dbReference type="PANTHER" id="PTHR42987">
    <property type="entry name" value="PEPTIDASE S49"/>
    <property type="match status" value="1"/>
</dbReference>
<keyword evidence="3 7" id="KW-0378">Hydrolase</keyword>
<keyword evidence="5" id="KW-0812">Transmembrane</keyword>
<evidence type="ECO:0000256" key="4">
    <source>
        <dbReference type="ARBA" id="ARBA00022825"/>
    </source>
</evidence>
<dbReference type="PANTHER" id="PTHR42987:SF4">
    <property type="entry name" value="PROTEASE SOHB-RELATED"/>
    <property type="match status" value="1"/>
</dbReference>
<evidence type="ECO:0000313" key="7">
    <source>
        <dbReference type="EMBL" id="KIC73912.1"/>
    </source>
</evidence>
<keyword evidence="4" id="KW-0720">Serine protease</keyword>
<dbReference type="CDD" id="cd07023">
    <property type="entry name" value="S49_Sppa_N_C"/>
    <property type="match status" value="1"/>
</dbReference>
<protein>
    <submittedName>
        <fullName evidence="7">Putative signal peptide peptidase SppA</fullName>
        <ecNumber evidence="7">3.4.21.-</ecNumber>
    </submittedName>
</protein>
<dbReference type="InterPro" id="IPR002142">
    <property type="entry name" value="Peptidase_S49"/>
</dbReference>
<name>A0A0C1K3N5_9BACT</name>
<proteinExistence type="inferred from homology"/>
<evidence type="ECO:0000256" key="2">
    <source>
        <dbReference type="ARBA" id="ARBA00022670"/>
    </source>
</evidence>
<keyword evidence="5" id="KW-1133">Transmembrane helix</keyword>
<dbReference type="GO" id="GO:0008236">
    <property type="term" value="F:serine-type peptidase activity"/>
    <property type="evidence" value="ECO:0007669"/>
    <property type="project" value="UniProtKB-KW"/>
</dbReference>
<evidence type="ECO:0000256" key="1">
    <source>
        <dbReference type="ARBA" id="ARBA00008683"/>
    </source>
</evidence>
<reference evidence="7 8" key="1">
    <citation type="journal article" date="2014" name="Mol. Biol. Evol.">
        <title>Massive expansion of Ubiquitination-related gene families within the Chlamydiae.</title>
        <authorList>
            <person name="Domman D."/>
            <person name="Collingro A."/>
            <person name="Lagkouvardos I."/>
            <person name="Gehre L."/>
            <person name="Weinmaier T."/>
            <person name="Rattei T."/>
            <person name="Subtil A."/>
            <person name="Horn M."/>
        </authorList>
    </citation>
    <scope>NUCLEOTIDE SEQUENCE [LARGE SCALE GENOMIC DNA]</scope>
    <source>
        <strain evidence="7 8">EI2</strain>
    </source>
</reference>
<dbReference type="InterPro" id="IPR029045">
    <property type="entry name" value="ClpP/crotonase-like_dom_sf"/>
</dbReference>
<evidence type="ECO:0000259" key="6">
    <source>
        <dbReference type="Pfam" id="PF01343"/>
    </source>
</evidence>
<feature type="transmembrane region" description="Helical" evidence="5">
    <location>
        <begin position="12"/>
        <end position="39"/>
    </location>
</feature>
<dbReference type="EMBL" id="JSAN01000017">
    <property type="protein sequence ID" value="KIC73912.1"/>
    <property type="molecule type" value="Genomic_DNA"/>
</dbReference>
<dbReference type="AlphaFoldDB" id="A0A0C1K3N5"/>
<dbReference type="Gene3D" id="3.90.226.10">
    <property type="entry name" value="2-enoyl-CoA Hydratase, Chain A, domain 1"/>
    <property type="match status" value="1"/>
</dbReference>
<dbReference type="SUPFAM" id="SSF52096">
    <property type="entry name" value="ClpP/crotonase"/>
    <property type="match status" value="1"/>
</dbReference>
<gene>
    <name evidence="7" type="primary">sppA</name>
    <name evidence="7" type="ORF">DB44_AS00080</name>
</gene>
<dbReference type="GO" id="GO:0006508">
    <property type="term" value="P:proteolysis"/>
    <property type="evidence" value="ECO:0007669"/>
    <property type="project" value="UniProtKB-KW"/>
</dbReference>
<keyword evidence="5" id="KW-0472">Membrane</keyword>
<evidence type="ECO:0000256" key="5">
    <source>
        <dbReference type="SAM" id="Phobius"/>
    </source>
</evidence>
<dbReference type="Proteomes" id="UP000031465">
    <property type="component" value="Unassembled WGS sequence"/>
</dbReference>
<accession>A0A0C1K3N5</accession>
<evidence type="ECO:0000256" key="3">
    <source>
        <dbReference type="ARBA" id="ARBA00022801"/>
    </source>
</evidence>
<sequence length="348" mass="38337">MVFMRDSIFYSALKALFVAFCAIIGICLGFLAIGILIGLSGTSKDSQISFVNTEEILPNAKGKREVVASDAPVILQLNIDGIIGTENLNTQTVRQQLIESREGAYKNNRVKALLLYINTPGGTVADADGIFQLLADYKKKYQVPVYAFIDGLCASGGMYIALAADKIYASDISLIGSVGVIAPTFMNVTKLLDKLGVETLTISAGKDKDAMNPLRPWKPGEEDNYRQIIDYYYTHFVDLVSSHRPALSKEKLVKDYGAHVFPAPNAVEKGYIDVSGATISETLKELLMTIGIDNDHYQVIRLENKGWWKGLFSSQSSLLNGTIKHEASVSPVINLLLQNQYLYLYYPQ</sequence>